<comment type="cofactor">
    <cofactor evidence="1">
        <name>Mn(2+)</name>
        <dbReference type="ChEBI" id="CHEBI:29035"/>
    </cofactor>
</comment>
<keyword evidence="9" id="KW-0472">Membrane</keyword>
<proteinExistence type="predicted"/>
<dbReference type="GO" id="GO:0006281">
    <property type="term" value="P:DNA repair"/>
    <property type="evidence" value="ECO:0007669"/>
    <property type="project" value="UniProtKB-KW"/>
</dbReference>
<gene>
    <name evidence="11" type="ORF">FYJ73_02320</name>
</gene>
<feature type="domain" description="Endonuclease/exonuclease/phosphatase" evidence="10">
    <location>
        <begin position="104"/>
        <end position="344"/>
    </location>
</feature>
<dbReference type="EMBL" id="VUNG01000003">
    <property type="protein sequence ID" value="MST83529.1"/>
    <property type="molecule type" value="Genomic_DNA"/>
</dbReference>
<evidence type="ECO:0000256" key="5">
    <source>
        <dbReference type="ARBA" id="ARBA00022763"/>
    </source>
</evidence>
<dbReference type="InterPro" id="IPR036691">
    <property type="entry name" value="Endo/exonu/phosph_ase_sf"/>
</dbReference>
<keyword evidence="4" id="KW-0479">Metal-binding</keyword>
<evidence type="ECO:0000256" key="7">
    <source>
        <dbReference type="ARBA" id="ARBA00022842"/>
    </source>
</evidence>
<evidence type="ECO:0000256" key="6">
    <source>
        <dbReference type="ARBA" id="ARBA00022801"/>
    </source>
</evidence>
<dbReference type="Gene3D" id="3.60.10.10">
    <property type="entry name" value="Endonuclease/exonuclease/phosphatase"/>
    <property type="match status" value="1"/>
</dbReference>
<dbReference type="AlphaFoldDB" id="A0A7K0KCC7"/>
<evidence type="ECO:0000259" key="10">
    <source>
        <dbReference type="Pfam" id="PF03372"/>
    </source>
</evidence>
<keyword evidence="3" id="KW-0540">Nuclease</keyword>
<keyword evidence="11" id="KW-0269">Exonuclease</keyword>
<feature type="transmembrane region" description="Helical" evidence="9">
    <location>
        <begin position="12"/>
        <end position="32"/>
    </location>
</feature>
<protein>
    <submittedName>
        <fullName evidence="11">Endonuclease/exonuclease/phosphatase family protein</fullName>
    </submittedName>
</protein>
<dbReference type="Proteomes" id="UP000438914">
    <property type="component" value="Unassembled WGS sequence"/>
</dbReference>
<accession>A0A7K0KCC7</accession>
<dbReference type="CDD" id="cd09084">
    <property type="entry name" value="EEP-2"/>
    <property type="match status" value="1"/>
</dbReference>
<evidence type="ECO:0000313" key="11">
    <source>
        <dbReference type="EMBL" id="MST83529.1"/>
    </source>
</evidence>
<dbReference type="PANTHER" id="PTHR15822:SF4">
    <property type="entry name" value="TYROSYL-DNA PHOSPHODIESTERASE 2"/>
    <property type="match status" value="1"/>
</dbReference>
<dbReference type="Pfam" id="PF03372">
    <property type="entry name" value="Exo_endo_phos"/>
    <property type="match status" value="1"/>
</dbReference>
<comment type="cofactor">
    <cofactor evidence="2">
        <name>Mg(2+)</name>
        <dbReference type="ChEBI" id="CHEBI:18420"/>
    </cofactor>
</comment>
<dbReference type="PANTHER" id="PTHR15822">
    <property type="entry name" value="TRAF AND TNF RECEPTOR-ASSOCIATED PROTEIN"/>
    <property type="match status" value="1"/>
</dbReference>
<dbReference type="GO" id="GO:0004519">
    <property type="term" value="F:endonuclease activity"/>
    <property type="evidence" value="ECO:0007669"/>
    <property type="project" value="UniProtKB-KW"/>
</dbReference>
<keyword evidence="8" id="KW-0234">DNA repair</keyword>
<name>A0A7K0KCC7_9BACT</name>
<keyword evidence="7" id="KW-0460">Magnesium</keyword>
<feature type="transmembrane region" description="Helical" evidence="9">
    <location>
        <begin position="44"/>
        <end position="65"/>
    </location>
</feature>
<dbReference type="InterPro" id="IPR005135">
    <property type="entry name" value="Endo/exonuclease/phosphatase"/>
</dbReference>
<keyword evidence="12" id="KW-1185">Reference proteome</keyword>
<keyword evidence="6" id="KW-0378">Hydrolase</keyword>
<evidence type="ECO:0000256" key="1">
    <source>
        <dbReference type="ARBA" id="ARBA00001936"/>
    </source>
</evidence>
<evidence type="ECO:0000256" key="3">
    <source>
        <dbReference type="ARBA" id="ARBA00022722"/>
    </source>
</evidence>
<evidence type="ECO:0000256" key="2">
    <source>
        <dbReference type="ARBA" id="ARBA00001946"/>
    </source>
</evidence>
<dbReference type="GO" id="GO:0004527">
    <property type="term" value="F:exonuclease activity"/>
    <property type="evidence" value="ECO:0007669"/>
    <property type="project" value="UniProtKB-KW"/>
</dbReference>
<keyword evidence="9" id="KW-1133">Transmembrane helix</keyword>
<dbReference type="InterPro" id="IPR051547">
    <property type="entry name" value="TDP2-like"/>
</dbReference>
<sequence length="357" mass="39640">MMRKIKQVTLQIIAGGNIATIIILLMTGYSGWLRPETFPMLSNIGLLLPVLIVINLGFLVFWVLIKSRGMLIPIVGFLISYVPVRQYCPVNIPQSAPAGSFKVLSYNVWQFGDASHPNPILEYIKAQKADIVCLQEANINALGGQYVDSVMQSDYPFRDTIMHGGDVVAMFSKFPIHGKERIQFESKGNVSAAFRVQIQGRTVIVINNHLESTGLSPEEKSDFKLMVKGDLSSDTARHVSKMLIKQLGTATKKRAPQAEAVARYIAYHRGTPIIVCGDFNDSPVSYVHRTIAKGLTDCYVATGNGPGISYHVNGFFVRIDNILCSDDFTPYDCHIDRSIKASDHYPIACWLKMSNKH</sequence>
<keyword evidence="11" id="KW-0255">Endonuclease</keyword>
<evidence type="ECO:0000313" key="12">
    <source>
        <dbReference type="Proteomes" id="UP000438914"/>
    </source>
</evidence>
<dbReference type="SUPFAM" id="SSF56219">
    <property type="entry name" value="DNase I-like"/>
    <property type="match status" value="1"/>
</dbReference>
<keyword evidence="9" id="KW-0812">Transmembrane</keyword>
<dbReference type="RefSeq" id="WP_336509566.1">
    <property type="nucleotide sequence ID" value="NZ_VUNG01000003.1"/>
</dbReference>
<evidence type="ECO:0000256" key="9">
    <source>
        <dbReference type="SAM" id="Phobius"/>
    </source>
</evidence>
<keyword evidence="5" id="KW-0227">DNA damage</keyword>
<evidence type="ECO:0000256" key="8">
    <source>
        <dbReference type="ARBA" id="ARBA00023204"/>
    </source>
</evidence>
<comment type="caution">
    <text evidence="11">The sequence shown here is derived from an EMBL/GenBank/DDBJ whole genome shotgun (WGS) entry which is preliminary data.</text>
</comment>
<organism evidence="11 12">
    <name type="scientific">Hallella mizrahii</name>
    <dbReference type="NCBI Taxonomy" id="2606637"/>
    <lineage>
        <taxon>Bacteria</taxon>
        <taxon>Pseudomonadati</taxon>
        <taxon>Bacteroidota</taxon>
        <taxon>Bacteroidia</taxon>
        <taxon>Bacteroidales</taxon>
        <taxon>Prevotellaceae</taxon>
        <taxon>Hallella</taxon>
    </lineage>
</organism>
<reference evidence="11 12" key="1">
    <citation type="submission" date="2019-08" db="EMBL/GenBank/DDBJ databases">
        <title>In-depth cultivation of the pig gut microbiome towards novel bacterial diversity and tailored functional studies.</title>
        <authorList>
            <person name="Wylensek D."/>
            <person name="Hitch T.C.A."/>
            <person name="Clavel T."/>
        </authorList>
    </citation>
    <scope>NUCLEOTIDE SEQUENCE [LARGE SCALE GENOMIC DNA]</scope>
    <source>
        <strain evidence="11 12">LKV-178-WT-2A</strain>
    </source>
</reference>
<evidence type="ECO:0000256" key="4">
    <source>
        <dbReference type="ARBA" id="ARBA00022723"/>
    </source>
</evidence>
<dbReference type="GO" id="GO:0046872">
    <property type="term" value="F:metal ion binding"/>
    <property type="evidence" value="ECO:0007669"/>
    <property type="project" value="UniProtKB-KW"/>
</dbReference>